<proteinExistence type="predicted"/>
<reference evidence="4 5" key="1">
    <citation type="submission" date="2021-04" db="EMBL/GenBank/DDBJ databases">
        <title>The genome sequence of Ideonella sp. 3Y2.</title>
        <authorList>
            <person name="Liu Y."/>
        </authorList>
    </citation>
    <scope>NUCLEOTIDE SEQUENCE [LARGE SCALE GENOMIC DNA]</scope>
    <source>
        <strain evidence="4 5">3Y2</strain>
    </source>
</reference>
<organism evidence="4 5">
    <name type="scientific">Ideonella alba</name>
    <dbReference type="NCBI Taxonomy" id="2824118"/>
    <lineage>
        <taxon>Bacteria</taxon>
        <taxon>Pseudomonadati</taxon>
        <taxon>Pseudomonadota</taxon>
        <taxon>Betaproteobacteria</taxon>
        <taxon>Burkholderiales</taxon>
        <taxon>Sphaerotilaceae</taxon>
        <taxon>Ideonella</taxon>
    </lineage>
</organism>
<gene>
    <name evidence="4" type="ORF">KAK03_01535</name>
</gene>
<sequence>MRILFIHQNFPGQFRHLAPTLAAAGHEVHALCVHPCEPLPGVQIHRYQVSRPEGLPLPHILLRDAETKVLRGEACARAMLALSRAGRVPDMVIAHPGWGEALFVKDIFPRARLICLMEFFYGSDGADVGFDPEFDRVGIDERVKLRMRNTALSEALLQMDHGVVPTAWQASRMPAAFASKLSVVFDGIDTQAIAPDPQARFQWPALGLDLGPGDRVLSFVNRNLEPYRGYHRFMRALPRLQRLVPDAQVVIVGGDGVSYGAAAPAGSTWKQHFLAEVQDQLDLSRVHFTGLLPRAALSRLLQVARAHVYLTYPFVLSWSCLEAMSVGGHVIGSRTAPVQDFIEDGVNGSLVDFFDTEGLADAAARVLLAPPQADAALRAAARRTVVERCDLRSVCLPRWQQVIAQVCG</sequence>
<dbReference type="PANTHER" id="PTHR46401:SF2">
    <property type="entry name" value="GLYCOSYLTRANSFERASE WBBK-RELATED"/>
    <property type="match status" value="1"/>
</dbReference>
<protein>
    <submittedName>
        <fullName evidence="4">Glycosyltransferase</fullName>
        <ecNumber evidence="4">2.4.-.-</ecNumber>
    </submittedName>
</protein>
<dbReference type="Proteomes" id="UP000676246">
    <property type="component" value="Unassembled WGS sequence"/>
</dbReference>
<dbReference type="EMBL" id="JAGQDD010000001">
    <property type="protein sequence ID" value="MBQ0929150.1"/>
    <property type="molecule type" value="Genomic_DNA"/>
</dbReference>
<evidence type="ECO:0000313" key="5">
    <source>
        <dbReference type="Proteomes" id="UP000676246"/>
    </source>
</evidence>
<dbReference type="InterPro" id="IPR001296">
    <property type="entry name" value="Glyco_trans_1"/>
</dbReference>
<comment type="caution">
    <text evidence="4">The sequence shown here is derived from an EMBL/GenBank/DDBJ whole genome shotgun (WGS) entry which is preliminary data.</text>
</comment>
<dbReference type="RefSeq" id="WP_210851380.1">
    <property type="nucleotide sequence ID" value="NZ_JAGQDD010000001.1"/>
</dbReference>
<feature type="domain" description="Glycosyl transferase family 4" evidence="3">
    <location>
        <begin position="25"/>
        <end position="192"/>
    </location>
</feature>
<dbReference type="AlphaFoldDB" id="A0A940YB95"/>
<dbReference type="GO" id="GO:0016757">
    <property type="term" value="F:glycosyltransferase activity"/>
    <property type="evidence" value="ECO:0007669"/>
    <property type="project" value="UniProtKB-KW"/>
</dbReference>
<keyword evidence="5" id="KW-1185">Reference proteome</keyword>
<dbReference type="GO" id="GO:0009103">
    <property type="term" value="P:lipopolysaccharide biosynthetic process"/>
    <property type="evidence" value="ECO:0007669"/>
    <property type="project" value="TreeGrafter"/>
</dbReference>
<dbReference type="Gene3D" id="3.40.50.2000">
    <property type="entry name" value="Glycogen Phosphorylase B"/>
    <property type="match status" value="2"/>
</dbReference>
<name>A0A940YB95_9BURK</name>
<dbReference type="SUPFAM" id="SSF53756">
    <property type="entry name" value="UDP-Glycosyltransferase/glycogen phosphorylase"/>
    <property type="match status" value="1"/>
</dbReference>
<dbReference type="InterPro" id="IPR022623">
    <property type="entry name" value="Glyco_trans_4"/>
</dbReference>
<evidence type="ECO:0000259" key="2">
    <source>
        <dbReference type="Pfam" id="PF00534"/>
    </source>
</evidence>
<evidence type="ECO:0000259" key="3">
    <source>
        <dbReference type="Pfam" id="PF12000"/>
    </source>
</evidence>
<dbReference type="PANTHER" id="PTHR46401">
    <property type="entry name" value="GLYCOSYLTRANSFERASE WBBK-RELATED"/>
    <property type="match status" value="1"/>
</dbReference>
<evidence type="ECO:0000313" key="4">
    <source>
        <dbReference type="EMBL" id="MBQ0929150.1"/>
    </source>
</evidence>
<dbReference type="Pfam" id="PF12000">
    <property type="entry name" value="Glyco_trans_4_3"/>
    <property type="match status" value="1"/>
</dbReference>
<dbReference type="Pfam" id="PF00534">
    <property type="entry name" value="Glycos_transf_1"/>
    <property type="match status" value="1"/>
</dbReference>
<accession>A0A940YB95</accession>
<feature type="domain" description="Glycosyl transferase family 1" evidence="2">
    <location>
        <begin position="215"/>
        <end position="382"/>
    </location>
</feature>
<keyword evidence="1 4" id="KW-0808">Transferase</keyword>
<keyword evidence="4" id="KW-0328">Glycosyltransferase</keyword>
<evidence type="ECO:0000256" key="1">
    <source>
        <dbReference type="ARBA" id="ARBA00022679"/>
    </source>
</evidence>
<dbReference type="EC" id="2.4.-.-" evidence="4"/>